<accession>A0ACD3ZSE9</accession>
<keyword evidence="2" id="KW-1185">Reference proteome</keyword>
<proteinExistence type="predicted"/>
<dbReference type="Proteomes" id="UP000830768">
    <property type="component" value="Chromosome 13"/>
</dbReference>
<organism evidence="1 2">
    <name type="scientific">Fusarium solani subsp. cucurbitae</name>
    <name type="common">Neocosmosporum cucurbitae</name>
    <dbReference type="NCBI Taxonomy" id="2747967"/>
    <lineage>
        <taxon>Eukaryota</taxon>
        <taxon>Fungi</taxon>
        <taxon>Dikarya</taxon>
        <taxon>Ascomycota</taxon>
        <taxon>Pezizomycotina</taxon>
        <taxon>Sordariomycetes</taxon>
        <taxon>Hypocreomycetidae</taxon>
        <taxon>Hypocreales</taxon>
        <taxon>Nectriaceae</taxon>
        <taxon>Fusarium</taxon>
        <taxon>Fusarium solani species complex</taxon>
    </lineage>
</organism>
<evidence type="ECO:0000313" key="2">
    <source>
        <dbReference type="Proteomes" id="UP000830768"/>
    </source>
</evidence>
<sequence length="143" mass="15864">MVIAIVATSKLLYRRSLTRHFEASLSGSFCLARKFSASRFTAQLVEGGATRMLYGGELCRYLIAASPSPYDQAPRCMAALGNGLHRDVGIKFQKRFRIPEIHEVYRSSEGVAKFDNFIHRKAGAAMVGFAGPVKLYSERKMSP</sequence>
<gene>
    <name evidence="1" type="ORF">LCI18_014940</name>
</gene>
<reference evidence="1" key="1">
    <citation type="submission" date="2021-11" db="EMBL/GenBank/DDBJ databases">
        <title>Fusarium solani-melongenae Genome sequencing and assembly.</title>
        <authorList>
            <person name="Xie S."/>
            <person name="Huang L."/>
            <person name="Zhang X."/>
        </authorList>
    </citation>
    <scope>NUCLEOTIDE SEQUENCE</scope>
    <source>
        <strain evidence="1">CRI 24-3</strain>
    </source>
</reference>
<name>A0ACD3ZSE9_FUSSC</name>
<dbReference type="EMBL" id="CP090041">
    <property type="protein sequence ID" value="UPL04006.1"/>
    <property type="molecule type" value="Genomic_DNA"/>
</dbReference>
<protein>
    <submittedName>
        <fullName evidence="1">Uncharacterized protein</fullName>
    </submittedName>
</protein>
<evidence type="ECO:0000313" key="1">
    <source>
        <dbReference type="EMBL" id="UPL04006.1"/>
    </source>
</evidence>